<feature type="domain" description="BACK" evidence="1">
    <location>
        <begin position="50"/>
        <end position="97"/>
    </location>
</feature>
<dbReference type="Proteomes" id="UP000604046">
    <property type="component" value="Unassembled WGS sequence"/>
</dbReference>
<dbReference type="EMBL" id="CAJNDS010002489">
    <property type="protein sequence ID" value="CAE7496063.1"/>
    <property type="molecule type" value="Genomic_DNA"/>
</dbReference>
<dbReference type="AlphaFoldDB" id="A0A812NX10"/>
<dbReference type="OrthoDB" id="6072904at2759"/>
<keyword evidence="4" id="KW-1185">Reference proteome</keyword>
<protein>
    <submittedName>
        <fullName evidence="2">Btbd1 protein</fullName>
    </submittedName>
</protein>
<evidence type="ECO:0000313" key="2">
    <source>
        <dbReference type="EMBL" id="CAE7326608.1"/>
    </source>
</evidence>
<proteinExistence type="predicted"/>
<evidence type="ECO:0000313" key="4">
    <source>
        <dbReference type="Proteomes" id="UP000604046"/>
    </source>
</evidence>
<evidence type="ECO:0000313" key="3">
    <source>
        <dbReference type="EMBL" id="CAE7496063.1"/>
    </source>
</evidence>
<gene>
    <name evidence="2" type="primary">Btbd1</name>
    <name evidence="2" type="ORF">SNAT2548_LOCUS17098</name>
    <name evidence="3" type="ORF">SNAT2548_LOCUS27788</name>
</gene>
<dbReference type="InterPro" id="IPR011705">
    <property type="entry name" value="BACK"/>
</dbReference>
<organism evidence="2 4">
    <name type="scientific">Symbiodinium natans</name>
    <dbReference type="NCBI Taxonomy" id="878477"/>
    <lineage>
        <taxon>Eukaryota</taxon>
        <taxon>Sar</taxon>
        <taxon>Alveolata</taxon>
        <taxon>Dinophyceae</taxon>
        <taxon>Suessiales</taxon>
        <taxon>Symbiodiniaceae</taxon>
        <taxon>Symbiodinium</taxon>
    </lineage>
</organism>
<sequence>MRLEACGSFIEENTNPGNVTQVLRLFDMSCRLGLDRYSKHFLELLGGLSRVHTRQVLQARDFLHLHTVSLATLLSFDGLCVNEERLWKALRAWAELRAMYREGSSERIGNYGEVPVERYWGLPGYPYNHLMIHNAAALLDTPQTGDERQAGAVAHSELVADIYGEGSQYTSCGSGTVRFCAVRGSSRFFVT</sequence>
<name>A0A812NX10_9DINO</name>
<dbReference type="Pfam" id="PF07707">
    <property type="entry name" value="BACK"/>
    <property type="match status" value="1"/>
</dbReference>
<evidence type="ECO:0000259" key="1">
    <source>
        <dbReference type="Pfam" id="PF07707"/>
    </source>
</evidence>
<dbReference type="EMBL" id="CAJNDS010002101">
    <property type="protein sequence ID" value="CAE7326608.1"/>
    <property type="molecule type" value="Genomic_DNA"/>
</dbReference>
<accession>A0A812NX10</accession>
<dbReference type="Gene3D" id="1.25.40.420">
    <property type="match status" value="1"/>
</dbReference>
<comment type="caution">
    <text evidence="2">The sequence shown here is derived from an EMBL/GenBank/DDBJ whole genome shotgun (WGS) entry which is preliminary data.</text>
</comment>
<reference evidence="2" key="1">
    <citation type="submission" date="2021-02" db="EMBL/GenBank/DDBJ databases">
        <authorList>
            <person name="Dougan E. K."/>
            <person name="Rhodes N."/>
            <person name="Thang M."/>
            <person name="Chan C."/>
        </authorList>
    </citation>
    <scope>NUCLEOTIDE SEQUENCE</scope>
</reference>